<dbReference type="GO" id="GO:0015031">
    <property type="term" value="P:protein transport"/>
    <property type="evidence" value="ECO:0007669"/>
    <property type="project" value="UniProtKB-KW"/>
</dbReference>
<feature type="domain" description="SRP54-type proteins GTP-binding" evidence="15">
    <location>
        <begin position="163"/>
        <end position="354"/>
    </location>
</feature>
<evidence type="ECO:0000256" key="11">
    <source>
        <dbReference type="ARBA" id="ARBA00023225"/>
    </source>
</evidence>
<dbReference type="SUPFAM" id="SSF52540">
    <property type="entry name" value="P-loop containing nucleoside triphosphate hydrolases"/>
    <property type="match status" value="1"/>
</dbReference>
<comment type="similarity">
    <text evidence="2">Belongs to the GTP-binding SRP family.</text>
</comment>
<accession>A0A1M6D4R4</accession>
<evidence type="ECO:0000256" key="3">
    <source>
        <dbReference type="ARBA" id="ARBA00014919"/>
    </source>
</evidence>
<dbReference type="GO" id="GO:0005886">
    <property type="term" value="C:plasma membrane"/>
    <property type="evidence" value="ECO:0007669"/>
    <property type="project" value="UniProtKB-SubCell"/>
</dbReference>
<evidence type="ECO:0000313" key="17">
    <source>
        <dbReference type="Proteomes" id="UP000322917"/>
    </source>
</evidence>
<evidence type="ECO:0000256" key="9">
    <source>
        <dbReference type="ARBA" id="ARBA00023134"/>
    </source>
</evidence>
<keyword evidence="10" id="KW-0472">Membrane</keyword>
<keyword evidence="16" id="KW-0969">Cilium</keyword>
<dbReference type="Gene3D" id="3.40.50.300">
    <property type="entry name" value="P-loop containing nucleotide triphosphate hydrolases"/>
    <property type="match status" value="1"/>
</dbReference>
<evidence type="ECO:0000256" key="4">
    <source>
        <dbReference type="ARBA" id="ARBA00022448"/>
    </source>
</evidence>
<evidence type="ECO:0000256" key="2">
    <source>
        <dbReference type="ARBA" id="ARBA00008531"/>
    </source>
</evidence>
<sequence>MAQIKSELGRDAVILHTRRLKKGGVLGFFGKEVIEITAGVEATPQVATQATVPVPEVKMPPARPVLIDGDSKMTAVQLELGTMRKLLEQVLHKIPLQEEKKSPVFAMLEQNDIDEQIAAELVREAAKTKFPAGIHFTEDQAVLEVLRTYLQRSEGITVLPNATKTVAFIGPTGVGKTTTIAKLAANFAIKEGFKVALITADTYRISAVEQLKTYADIIGVPIEIVYTPDELKLAIQRHQDKQLILIDTAGRSPKNHYQLGELQALLEINPYIEVHLVLSMTTKYKEALDIVHSFSGCSPQKFLFTKLDEASNIGTMLNLLYQFPVTLSYVATGQNVPDDIELADPGKLMNLILKE</sequence>
<evidence type="ECO:0000259" key="15">
    <source>
        <dbReference type="SMART" id="SM00962"/>
    </source>
</evidence>
<dbReference type="Gene3D" id="1.20.120.1380">
    <property type="entry name" value="Flagellar FlhF biosynthesis protein, N domain"/>
    <property type="match status" value="1"/>
</dbReference>
<dbReference type="GO" id="GO:0005047">
    <property type="term" value="F:signal recognition particle binding"/>
    <property type="evidence" value="ECO:0007669"/>
    <property type="project" value="TreeGrafter"/>
</dbReference>
<name>A0A1M6D4R4_9FIRM</name>
<protein>
    <recommendedName>
        <fullName evidence="3 13">Flagellar biosynthesis protein FlhF</fullName>
    </recommendedName>
</protein>
<keyword evidence="8" id="KW-0653">Protein transport</keyword>
<keyword evidence="11" id="KW-1006">Bacterial flagellum protein export</keyword>
<comment type="subcellular location">
    <subcellularLocation>
        <location evidence="1">Cell membrane</location>
        <topology evidence="1">Peripheral membrane protein</topology>
        <orientation evidence="1">Cytoplasmic side</orientation>
    </subcellularLocation>
</comment>
<dbReference type="EMBL" id="FQZD01000006">
    <property type="protein sequence ID" value="SHI68074.1"/>
    <property type="molecule type" value="Genomic_DNA"/>
</dbReference>
<evidence type="ECO:0000256" key="1">
    <source>
        <dbReference type="ARBA" id="ARBA00004413"/>
    </source>
</evidence>
<comment type="function">
    <text evidence="12">Necessary for flagellar biosynthesis. May be involved in translocation of the flagellum.</text>
</comment>
<dbReference type="InterPro" id="IPR003593">
    <property type="entry name" value="AAA+_ATPase"/>
</dbReference>
<gene>
    <name evidence="16" type="ORF">SAMN02745170_00837</name>
</gene>
<dbReference type="NCBIfam" id="TIGR03499">
    <property type="entry name" value="FlhF"/>
    <property type="match status" value="1"/>
</dbReference>
<evidence type="ECO:0000256" key="6">
    <source>
        <dbReference type="ARBA" id="ARBA00022741"/>
    </source>
</evidence>
<dbReference type="GO" id="GO:0044781">
    <property type="term" value="P:bacterial-type flagellum organization"/>
    <property type="evidence" value="ECO:0007669"/>
    <property type="project" value="UniProtKB-UniRule"/>
</dbReference>
<evidence type="ECO:0000256" key="5">
    <source>
        <dbReference type="ARBA" id="ARBA00022475"/>
    </source>
</evidence>
<dbReference type="Pfam" id="PF00448">
    <property type="entry name" value="SRP54"/>
    <property type="match status" value="1"/>
</dbReference>
<keyword evidence="7" id="KW-1005">Bacterial flagellum biogenesis</keyword>
<evidence type="ECO:0000256" key="13">
    <source>
        <dbReference type="NCBIfam" id="TIGR03499"/>
    </source>
</evidence>
<dbReference type="PANTHER" id="PTHR43134:SF3">
    <property type="entry name" value="FLAGELLAR BIOSYNTHESIS PROTEIN FLHF"/>
    <property type="match status" value="1"/>
</dbReference>
<keyword evidence="6" id="KW-0547">Nucleotide-binding</keyword>
<evidence type="ECO:0000256" key="10">
    <source>
        <dbReference type="ARBA" id="ARBA00023136"/>
    </source>
</evidence>
<dbReference type="InterPro" id="IPR020006">
    <property type="entry name" value="FlhF"/>
</dbReference>
<evidence type="ECO:0000259" key="14">
    <source>
        <dbReference type="SMART" id="SM00382"/>
    </source>
</evidence>
<dbReference type="AlphaFoldDB" id="A0A1M6D4R4"/>
<dbReference type="InterPro" id="IPR047040">
    <property type="entry name" value="FlhF__GTPase_dom"/>
</dbReference>
<feature type="domain" description="AAA+ ATPase" evidence="14">
    <location>
        <begin position="162"/>
        <end position="308"/>
    </location>
</feature>
<reference evidence="16 17" key="1">
    <citation type="submission" date="2016-11" db="EMBL/GenBank/DDBJ databases">
        <authorList>
            <person name="Varghese N."/>
            <person name="Submissions S."/>
        </authorList>
    </citation>
    <scope>NUCLEOTIDE SEQUENCE [LARGE SCALE GENOMIC DNA]</scope>
    <source>
        <strain evidence="16 17">DSM 15287</strain>
    </source>
</reference>
<dbReference type="FunFam" id="3.40.50.300:FF:000695">
    <property type="entry name" value="Flagellar biosynthesis regulator FlhF"/>
    <property type="match status" value="1"/>
</dbReference>
<keyword evidence="16" id="KW-0966">Cell projection</keyword>
<dbReference type="GO" id="GO:0003924">
    <property type="term" value="F:GTPase activity"/>
    <property type="evidence" value="ECO:0007669"/>
    <property type="project" value="UniProtKB-UniRule"/>
</dbReference>
<evidence type="ECO:0000313" key="16">
    <source>
        <dbReference type="EMBL" id="SHI68074.1"/>
    </source>
</evidence>
<dbReference type="CDD" id="cd17873">
    <property type="entry name" value="FlhF"/>
    <property type="match status" value="1"/>
</dbReference>
<keyword evidence="17" id="KW-1185">Reference proteome</keyword>
<dbReference type="GO" id="GO:0006614">
    <property type="term" value="P:SRP-dependent cotranslational protein targeting to membrane"/>
    <property type="evidence" value="ECO:0007669"/>
    <property type="project" value="UniProtKB-UniRule"/>
</dbReference>
<keyword evidence="9" id="KW-0342">GTP-binding</keyword>
<evidence type="ECO:0000256" key="8">
    <source>
        <dbReference type="ARBA" id="ARBA00022927"/>
    </source>
</evidence>
<evidence type="ECO:0000256" key="12">
    <source>
        <dbReference type="ARBA" id="ARBA00025337"/>
    </source>
</evidence>
<dbReference type="SMART" id="SM00962">
    <property type="entry name" value="SRP54"/>
    <property type="match status" value="1"/>
</dbReference>
<dbReference type="InterPro" id="IPR027417">
    <property type="entry name" value="P-loop_NTPase"/>
</dbReference>
<proteinExistence type="inferred from homology"/>
<keyword evidence="5" id="KW-1003">Cell membrane</keyword>
<dbReference type="PANTHER" id="PTHR43134">
    <property type="entry name" value="SIGNAL RECOGNITION PARTICLE RECEPTOR SUBUNIT ALPHA"/>
    <property type="match status" value="1"/>
</dbReference>
<dbReference type="SMART" id="SM00382">
    <property type="entry name" value="AAA"/>
    <property type="match status" value="1"/>
</dbReference>
<dbReference type="InterPro" id="IPR000897">
    <property type="entry name" value="SRP54_GTPase_dom"/>
</dbReference>
<keyword evidence="16" id="KW-0282">Flagellum</keyword>
<keyword evidence="4" id="KW-0813">Transport</keyword>
<evidence type="ECO:0000256" key="7">
    <source>
        <dbReference type="ARBA" id="ARBA00022795"/>
    </source>
</evidence>
<organism evidence="16 17">
    <name type="scientific">Propionispora hippei DSM 15287</name>
    <dbReference type="NCBI Taxonomy" id="1123003"/>
    <lineage>
        <taxon>Bacteria</taxon>
        <taxon>Bacillati</taxon>
        <taxon>Bacillota</taxon>
        <taxon>Negativicutes</taxon>
        <taxon>Selenomonadales</taxon>
        <taxon>Sporomusaceae</taxon>
        <taxon>Propionispora</taxon>
    </lineage>
</organism>
<dbReference type="Proteomes" id="UP000322917">
    <property type="component" value="Unassembled WGS sequence"/>
</dbReference>
<dbReference type="GO" id="GO:0005525">
    <property type="term" value="F:GTP binding"/>
    <property type="evidence" value="ECO:0007669"/>
    <property type="project" value="UniProtKB-UniRule"/>
</dbReference>